<evidence type="ECO:0000313" key="1">
    <source>
        <dbReference type="EMBL" id="APZ54084.1"/>
    </source>
</evidence>
<organism evidence="1 2">
    <name type="scientific">Salipiger abyssi</name>
    <dbReference type="NCBI Taxonomy" id="1250539"/>
    <lineage>
        <taxon>Bacteria</taxon>
        <taxon>Pseudomonadati</taxon>
        <taxon>Pseudomonadota</taxon>
        <taxon>Alphaproteobacteria</taxon>
        <taxon>Rhodobacterales</taxon>
        <taxon>Roseobacteraceae</taxon>
        <taxon>Salipiger</taxon>
    </lineage>
</organism>
<evidence type="ECO:0000313" key="2">
    <source>
        <dbReference type="Proteomes" id="UP000187059"/>
    </source>
</evidence>
<protein>
    <submittedName>
        <fullName evidence="1">Uncharacterized protein</fullName>
    </submittedName>
</protein>
<dbReference type="AlphaFoldDB" id="A0A1P8UXF9"/>
<keyword evidence="2" id="KW-1185">Reference proteome</keyword>
<proteinExistence type="predicted"/>
<dbReference type="EMBL" id="CP015093">
    <property type="protein sequence ID" value="APZ54084.1"/>
    <property type="molecule type" value="Genomic_DNA"/>
</dbReference>
<reference evidence="1 2" key="1">
    <citation type="submission" date="2016-04" db="EMBL/GenBank/DDBJ databases">
        <title>Deep-sea bacteria in the southern Pacific.</title>
        <authorList>
            <person name="Tang K."/>
        </authorList>
    </citation>
    <scope>NUCLEOTIDE SEQUENCE [LARGE SCALE GENOMIC DNA]</scope>
    <source>
        <strain evidence="1 2">JLT2014</strain>
    </source>
</reference>
<name>A0A1P8UXF9_9RHOB</name>
<accession>A0A1P8UXF9</accession>
<gene>
    <name evidence="1" type="ORF">Ga0080574_TMP3750</name>
</gene>
<dbReference type="Proteomes" id="UP000187059">
    <property type="component" value="Chromosome"/>
</dbReference>
<sequence length="42" mass="4796">MSGQVLLPIATISRNRRGWTFPALRAQLARRHGFSKRFGGKR</sequence>
<dbReference type="KEGG" id="paby:Ga0080574_TMP3750"/>